<reference evidence="2 3" key="1">
    <citation type="submission" date="2019-10" db="EMBL/GenBank/DDBJ databases">
        <title>Description of Paenibacillus choica sp. nov.</title>
        <authorList>
            <person name="Carlier A."/>
            <person name="Qi S."/>
        </authorList>
    </citation>
    <scope>NUCLEOTIDE SEQUENCE [LARGE SCALE GENOMIC DNA]</scope>
    <source>
        <strain evidence="2 3">LMG 31460</strain>
    </source>
</reference>
<evidence type="ECO:0000313" key="2">
    <source>
        <dbReference type="EMBL" id="NOU90221.1"/>
    </source>
</evidence>
<proteinExistence type="predicted"/>
<feature type="signal peptide" evidence="1">
    <location>
        <begin position="1"/>
        <end position="20"/>
    </location>
</feature>
<protein>
    <recommendedName>
        <fullName evidence="4">TniQ protein</fullName>
    </recommendedName>
</protein>
<comment type="caution">
    <text evidence="2">The sequence shown here is derived from an EMBL/GenBank/DDBJ whole genome shotgun (WGS) entry which is preliminary data.</text>
</comment>
<accession>A0ABX1ZA68</accession>
<dbReference type="PROSITE" id="PS51257">
    <property type="entry name" value="PROKAR_LIPOPROTEIN"/>
    <property type="match status" value="1"/>
</dbReference>
<dbReference type="EMBL" id="WHOC01000163">
    <property type="protein sequence ID" value="NOU90221.1"/>
    <property type="molecule type" value="Genomic_DNA"/>
</dbReference>
<evidence type="ECO:0008006" key="4">
    <source>
        <dbReference type="Google" id="ProtNLM"/>
    </source>
</evidence>
<sequence>MRLIIFLCLTLLLSSCSENKNNTLEDPDEVIKAYTTAITNQDYKSLVSLYGGSYDWISGFTNEIQFRELPHTWFAKHVRWCIDCLNTGFHSWFHQFILVSKCPYHGTKLIAACPNCKEEIPFLLSNKRLSSPFTCVCGYILADFSIKLWSEWDKKFDITDPSVLRWISRKGGDEVNIWWLFMPQHGSIELLTESNLTSSFLSVQSIKRDGMQQTPILIEQIYFDNKSTFKSVDRHLRKTLLQKHSHCINQLWEMRLGDRGEFPKICPYAYAYVFWRKSLLENEYFYRRNTRGEEIESPRHFEYTFQIATKLIFEELQYLFKELQRHKAAKELLWILNKVTAQFCMNFFNSRLRIAEEGTRRESAPSWEQIRQIKESSFRKFAFKITSKKNASLLIEYFQQEQVEETIHNFQCPNFSVSRKRKINRMKSFTPMNIAMNVFDNPSEENMQLKLMIDRYVSKLRF</sequence>
<dbReference type="RefSeq" id="WP_171693041.1">
    <property type="nucleotide sequence ID" value="NZ_WHOC01000163.1"/>
</dbReference>
<dbReference type="Proteomes" id="UP000658690">
    <property type="component" value="Unassembled WGS sequence"/>
</dbReference>
<name>A0ABX1ZA68_9BACL</name>
<evidence type="ECO:0000256" key="1">
    <source>
        <dbReference type="SAM" id="SignalP"/>
    </source>
</evidence>
<organism evidence="2 3">
    <name type="scientific">Paenibacillus germinis</name>
    <dbReference type="NCBI Taxonomy" id="2654979"/>
    <lineage>
        <taxon>Bacteria</taxon>
        <taxon>Bacillati</taxon>
        <taxon>Bacillota</taxon>
        <taxon>Bacilli</taxon>
        <taxon>Bacillales</taxon>
        <taxon>Paenibacillaceae</taxon>
        <taxon>Paenibacillus</taxon>
    </lineage>
</organism>
<gene>
    <name evidence="2" type="ORF">GC102_31420</name>
</gene>
<keyword evidence="1" id="KW-0732">Signal</keyword>
<evidence type="ECO:0000313" key="3">
    <source>
        <dbReference type="Proteomes" id="UP000658690"/>
    </source>
</evidence>
<feature type="chain" id="PRO_5046915372" description="TniQ protein" evidence="1">
    <location>
        <begin position="21"/>
        <end position="462"/>
    </location>
</feature>
<keyword evidence="3" id="KW-1185">Reference proteome</keyword>